<evidence type="ECO:0000313" key="2">
    <source>
        <dbReference type="EMBL" id="CAB4593427.1"/>
    </source>
</evidence>
<dbReference type="InterPro" id="IPR050194">
    <property type="entry name" value="Glycosyltransferase_grp1"/>
</dbReference>
<dbReference type="Gene3D" id="3.40.50.2000">
    <property type="entry name" value="Glycogen Phosphorylase B"/>
    <property type="match status" value="2"/>
</dbReference>
<dbReference type="Pfam" id="PF13692">
    <property type="entry name" value="Glyco_trans_1_4"/>
    <property type="match status" value="1"/>
</dbReference>
<feature type="domain" description="Glycosyltransferase subfamily 4-like N-terminal" evidence="1">
    <location>
        <begin position="27"/>
        <end position="214"/>
    </location>
</feature>
<reference evidence="2" key="1">
    <citation type="submission" date="2020-05" db="EMBL/GenBank/DDBJ databases">
        <authorList>
            <person name="Chiriac C."/>
            <person name="Salcher M."/>
            <person name="Ghai R."/>
            <person name="Kavagutti S V."/>
        </authorList>
    </citation>
    <scope>NUCLEOTIDE SEQUENCE</scope>
</reference>
<dbReference type="EMBL" id="CAEZUK010000027">
    <property type="protein sequence ID" value="CAB4593427.1"/>
    <property type="molecule type" value="Genomic_DNA"/>
</dbReference>
<proteinExistence type="predicted"/>
<name>A0A6J6FX31_9ZZZZ</name>
<evidence type="ECO:0000259" key="1">
    <source>
        <dbReference type="Pfam" id="PF13579"/>
    </source>
</evidence>
<dbReference type="InterPro" id="IPR028098">
    <property type="entry name" value="Glyco_trans_4-like_N"/>
</dbReference>
<dbReference type="GO" id="GO:0016758">
    <property type="term" value="F:hexosyltransferase activity"/>
    <property type="evidence" value="ECO:0007669"/>
    <property type="project" value="TreeGrafter"/>
</dbReference>
<dbReference type="PANTHER" id="PTHR45947">
    <property type="entry name" value="SULFOQUINOVOSYL TRANSFERASE SQD2"/>
    <property type="match status" value="1"/>
</dbReference>
<organism evidence="2">
    <name type="scientific">freshwater metagenome</name>
    <dbReference type="NCBI Taxonomy" id="449393"/>
    <lineage>
        <taxon>unclassified sequences</taxon>
        <taxon>metagenomes</taxon>
        <taxon>ecological metagenomes</taxon>
    </lineage>
</organism>
<dbReference type="AlphaFoldDB" id="A0A6J6FX31"/>
<dbReference type="CDD" id="cd03794">
    <property type="entry name" value="GT4_WbuB-like"/>
    <property type="match status" value="1"/>
</dbReference>
<dbReference type="SUPFAM" id="SSF53756">
    <property type="entry name" value="UDP-Glycosyltransferase/glycogen phosphorylase"/>
    <property type="match status" value="1"/>
</dbReference>
<accession>A0A6J6FX31</accession>
<dbReference type="Pfam" id="PF13579">
    <property type="entry name" value="Glyco_trans_4_4"/>
    <property type="match status" value="1"/>
</dbReference>
<sequence>MKATESSLKILILCPHFAPDTAPTGVIMDRIVHELSELGHEIHVVTSLPWYRRHQIDIGWENTSWRGRTQVMDWGSVVRLNPFAGSDKRNLWRRALGFAGFSVLAVVAGIRAGRGQRVDVIVAMSPPLTLGLCARLVGICRRAPVIFNIQDVFPDAAIETGAMSNPLVITVSRLLEKVSYRSSHLITVLSDDLQANVLAKIPARDADKVVVIPNFVDTEMIQPLDRHTAYRSELGIGEQQIVMYAGNVGFSQSLHLLLDAARELPDVAFVINGDGSARKSLEIDAEGLQNILFADFQPAERLAEVLATADVHVVALRQGLGKVSVPSKTYSIMAAGRPIVAAIDAGTQVPRLIEQADCGVVVPPDDSAAFVVALQTVLGDTQRMAEMGHRARIFVESQASPQVVAHRYVDLMRGLQAR</sequence>
<protein>
    <submittedName>
        <fullName evidence="2">Unannotated protein</fullName>
    </submittedName>
</protein>
<dbReference type="PANTHER" id="PTHR45947:SF3">
    <property type="entry name" value="SULFOQUINOVOSYL TRANSFERASE SQD2"/>
    <property type="match status" value="1"/>
</dbReference>
<gene>
    <name evidence="2" type="ORF">UFOPK1820_00278</name>
</gene>